<geneLocation type="plasmid" evidence="1 2">
    <name>pSfKp5.2</name>
</geneLocation>
<dbReference type="EMBL" id="CP009123">
    <property type="protein sequence ID" value="AJA11599.1"/>
    <property type="molecule type" value="Genomic_DNA"/>
</dbReference>
<name>A0A0A7PNM0_9SPHN</name>
<evidence type="ECO:0000313" key="2">
    <source>
        <dbReference type="Proteomes" id="UP000030907"/>
    </source>
</evidence>
<dbReference type="AlphaFoldDB" id="A0A0A7PNM0"/>
<dbReference type="KEGG" id="sphk:SKP52_23785"/>
<evidence type="ECO:0000313" key="1">
    <source>
        <dbReference type="EMBL" id="AJA11599.1"/>
    </source>
</evidence>
<keyword evidence="1" id="KW-0614">Plasmid</keyword>
<reference evidence="1 2" key="1">
    <citation type="journal article" date="2015" name="Int. J. Syst. Evol. Microbiol.">
        <title>Description of Sphingopyxis fribergensis sp. nov. - a soil bacterium with the ability to degrade styrene and phenylacetic acid.</title>
        <authorList>
            <person name="Oelschlagel M."/>
            <person name="Ruckert C."/>
            <person name="Kalinowski J."/>
            <person name="Schmidt G."/>
            <person name="Schlomann M."/>
            <person name="Tischler D."/>
        </authorList>
    </citation>
    <scope>NUCLEOTIDE SEQUENCE [LARGE SCALE GENOMIC DNA]</scope>
    <source>
        <strain evidence="1 2">Kp5.2</strain>
        <plasmid evidence="1">pSfKp5.2</plasmid>
    </source>
</reference>
<accession>A0A0A7PNM0</accession>
<dbReference type="Proteomes" id="UP000030907">
    <property type="component" value="Plasmid pSfKp5.2"/>
</dbReference>
<proteinExistence type="predicted"/>
<keyword evidence="2" id="KW-1185">Reference proteome</keyword>
<gene>
    <name evidence="1" type="ORF">SKP52_23785</name>
</gene>
<protein>
    <submittedName>
        <fullName evidence="1">Uncharacterized protein</fullName>
    </submittedName>
</protein>
<sequence length="67" mass="7442">MLVKPALTDYYLICVDMGIFASKICINANEIFVSLTMKFVTRMKFLLAATKISGTLDSKTVCEDRSA</sequence>
<dbReference type="HOGENOM" id="CLU_2810195_0_0_5"/>
<organism evidence="1 2">
    <name type="scientific">Sphingopyxis fribergensis</name>
    <dbReference type="NCBI Taxonomy" id="1515612"/>
    <lineage>
        <taxon>Bacteria</taxon>
        <taxon>Pseudomonadati</taxon>
        <taxon>Pseudomonadota</taxon>
        <taxon>Alphaproteobacteria</taxon>
        <taxon>Sphingomonadales</taxon>
        <taxon>Sphingomonadaceae</taxon>
        <taxon>Sphingopyxis</taxon>
    </lineage>
</organism>